<dbReference type="Pfam" id="PF13671">
    <property type="entry name" value="AAA_33"/>
    <property type="match status" value="1"/>
</dbReference>
<dbReference type="InterPro" id="IPR052732">
    <property type="entry name" value="Cell-binding_unc_protein"/>
</dbReference>
<name>A0A0D5YQW0_9FLAO</name>
<keyword evidence="2" id="KW-1185">Reference proteome</keyword>
<reference evidence="1 2" key="1">
    <citation type="submission" date="2015-03" db="EMBL/GenBank/DDBJ databases">
        <title>Complete genome sequence of Muricauda lutaonensis CC-HSB-11T, isolated from a coastal hot spring.</title>
        <authorList>
            <person name="Kim K.M."/>
        </authorList>
    </citation>
    <scope>NUCLEOTIDE SEQUENCE [LARGE SCALE GENOMIC DNA]</scope>
    <source>
        <strain evidence="1 2">CC-HSB-11</strain>
    </source>
</reference>
<dbReference type="AlphaFoldDB" id="A0A0D5YQW0"/>
<dbReference type="KEGG" id="mlt:VC82_606"/>
<evidence type="ECO:0000313" key="2">
    <source>
        <dbReference type="Proteomes" id="UP000032726"/>
    </source>
</evidence>
<sequence>MATLSKVNKNQNLIIIVLGLPGSGKSYFAERLAKTIPAEYINSDRLRKELLPQRTYSEAEKAIVYEAMLEKMEEAIAQKKNVVLDATFHKKETRDLFLQKVSEKVFFIEVRADEKIIRERLKRNRPYSEADFGVYETIEKQWEPLTRPHLTVQSTNDNIDDMLQKAMEYLKDDPRADR</sequence>
<dbReference type="InterPro" id="IPR027417">
    <property type="entry name" value="P-loop_NTPase"/>
</dbReference>
<dbReference type="Gene3D" id="3.40.50.300">
    <property type="entry name" value="P-loop containing nucleotide triphosphate hydrolases"/>
    <property type="match status" value="1"/>
</dbReference>
<gene>
    <name evidence="1" type="ORF">VC82_606</name>
</gene>
<proteinExistence type="predicted"/>
<accession>A0A0D5YQW0</accession>
<evidence type="ECO:0008006" key="3">
    <source>
        <dbReference type="Google" id="ProtNLM"/>
    </source>
</evidence>
<organism evidence="1 2">
    <name type="scientific">Flagellimonas lutaonensis</name>
    <dbReference type="NCBI Taxonomy" id="516051"/>
    <lineage>
        <taxon>Bacteria</taxon>
        <taxon>Pseudomonadati</taxon>
        <taxon>Bacteroidota</taxon>
        <taxon>Flavobacteriia</taxon>
        <taxon>Flavobacteriales</taxon>
        <taxon>Flavobacteriaceae</taxon>
        <taxon>Flagellimonas</taxon>
    </lineage>
</organism>
<dbReference type="STRING" id="516051.VC82_606"/>
<dbReference type="PANTHER" id="PTHR43883:SF1">
    <property type="entry name" value="GLUCONOKINASE"/>
    <property type="match status" value="1"/>
</dbReference>
<evidence type="ECO:0000313" key="1">
    <source>
        <dbReference type="EMBL" id="AKA34278.1"/>
    </source>
</evidence>
<dbReference type="Proteomes" id="UP000032726">
    <property type="component" value="Chromosome"/>
</dbReference>
<dbReference type="SUPFAM" id="SSF52540">
    <property type="entry name" value="P-loop containing nucleoside triphosphate hydrolases"/>
    <property type="match status" value="1"/>
</dbReference>
<protein>
    <recommendedName>
        <fullName evidence="3">Kinase</fullName>
    </recommendedName>
</protein>
<dbReference type="HOGENOM" id="CLU_107890_1_0_10"/>
<dbReference type="EMBL" id="CP011071">
    <property type="protein sequence ID" value="AKA34278.1"/>
    <property type="molecule type" value="Genomic_DNA"/>
</dbReference>
<dbReference type="PANTHER" id="PTHR43883">
    <property type="entry name" value="SLR0207 PROTEIN"/>
    <property type="match status" value="1"/>
</dbReference>